<protein>
    <submittedName>
        <fullName evidence="1">Uncharacterized protein</fullName>
    </submittedName>
</protein>
<dbReference type="InParanoid" id="A0A409WQ95"/>
<organism evidence="1 2">
    <name type="scientific">Gymnopilus dilepis</name>
    <dbReference type="NCBI Taxonomy" id="231916"/>
    <lineage>
        <taxon>Eukaryota</taxon>
        <taxon>Fungi</taxon>
        <taxon>Dikarya</taxon>
        <taxon>Basidiomycota</taxon>
        <taxon>Agaricomycotina</taxon>
        <taxon>Agaricomycetes</taxon>
        <taxon>Agaricomycetidae</taxon>
        <taxon>Agaricales</taxon>
        <taxon>Agaricineae</taxon>
        <taxon>Hymenogastraceae</taxon>
        <taxon>Gymnopilus</taxon>
    </lineage>
</organism>
<dbReference type="EMBL" id="NHYE01004932">
    <property type="protein sequence ID" value="PPQ80694.1"/>
    <property type="molecule type" value="Genomic_DNA"/>
</dbReference>
<sequence>MAFHDERVYQSYSIGDFYKKCKHYYGLDDTKFVKFTLCGIDEEGEFVIDPIRDALKPSESFICTRDYDSLLGFHEHIGVDSYVTVHPVSKKEHSLGTNVHLKHEFESSRGRFKESIHKVPNICLGTWGPHNHLLRIYIPELYDADHPTNLLSQAQQRTFYEKGLRPAIADILDIESLEWPATYADEFWRARGRNGQLSFTTKTIPSAAVYDLANAIRNSLRRNDVPWHFGLVVLHQIRGVKHSSSHNLDRQSAKRALSQFFAQNSLSRDALLCGTWWIDVALNITSDDGRSYAWRTDAHFHLTRKALGLSEDVAQRITSIGSSKYTRDLTSHLAAVSGWRISPGPRAEGKYSCCYFQGYTTDKALTARVDSGHHGKFTTCQDVLSGKAIQWSEDLFNLNRNACTTNSSTARMEMRVPLKHAITVFLDVDDQLIRRSIVSVNSVVWWGVRAYRTMACGLLFRWYSQGPETFRATPLALLLVAALVWLVNGLHSTPDKGANSKRLMDAVIPHISRVNADPDILAYGTPTKDDDVASDWSTDDEALMPANRRRVEGETAPGFPKGMVFLRRICCGPANPVPRFHNSASVLHPKAFKFFFKAGEDEVRQGLASDEAVRPSNPDRVRNKTKHTPLYVEVEDVEMEEAAPLLLFHLHDEGFSLLPKPSDEGEDVQGDDEFSVDDICKDNIDEALTEVYHQFICDITAKAPNQSGAGSPSYLALDAKARRLVTEDTYKDRNLAAYFRDCQWKVATKKEWNDIFEKLWPPKGFTLTATHTQNYKQARYYLYWRAMLKRSEETTANRMRMVLKQKFDTFYFMPWAHSDRIWKSVYRANFNKSSGTDRKKACPLVAICPGKAAPVWNLS</sequence>
<dbReference type="Proteomes" id="UP000284706">
    <property type="component" value="Unassembled WGS sequence"/>
</dbReference>
<dbReference type="AlphaFoldDB" id="A0A409WQ95"/>
<comment type="caution">
    <text evidence="1">The sequence shown here is derived from an EMBL/GenBank/DDBJ whole genome shotgun (WGS) entry which is preliminary data.</text>
</comment>
<keyword evidence="2" id="KW-1185">Reference proteome</keyword>
<evidence type="ECO:0000313" key="2">
    <source>
        <dbReference type="Proteomes" id="UP000284706"/>
    </source>
</evidence>
<accession>A0A409WQ95</accession>
<gene>
    <name evidence="1" type="ORF">CVT26_006697</name>
</gene>
<evidence type="ECO:0000313" key="1">
    <source>
        <dbReference type="EMBL" id="PPQ80694.1"/>
    </source>
</evidence>
<dbReference type="OrthoDB" id="2953743at2759"/>
<proteinExistence type="predicted"/>
<name>A0A409WQ95_9AGAR</name>
<reference evidence="1 2" key="1">
    <citation type="journal article" date="2018" name="Evol. Lett.">
        <title>Horizontal gene cluster transfer increased hallucinogenic mushroom diversity.</title>
        <authorList>
            <person name="Reynolds H.T."/>
            <person name="Vijayakumar V."/>
            <person name="Gluck-Thaler E."/>
            <person name="Korotkin H.B."/>
            <person name="Matheny P.B."/>
            <person name="Slot J.C."/>
        </authorList>
    </citation>
    <scope>NUCLEOTIDE SEQUENCE [LARGE SCALE GENOMIC DNA]</scope>
    <source>
        <strain evidence="1 2">SRW20</strain>
    </source>
</reference>